<evidence type="ECO:0000313" key="10">
    <source>
        <dbReference type="Proteomes" id="UP000287171"/>
    </source>
</evidence>
<dbReference type="SUPFAM" id="SSF161098">
    <property type="entry name" value="MetI-like"/>
    <property type="match status" value="1"/>
</dbReference>
<protein>
    <recommendedName>
        <fullName evidence="8">ABC transmembrane type-1 domain-containing protein</fullName>
    </recommendedName>
</protein>
<dbReference type="RefSeq" id="WP_126629608.1">
    <property type="nucleotide sequence ID" value="NZ_BIFT01000002.1"/>
</dbReference>
<keyword evidence="10" id="KW-1185">Reference proteome</keyword>
<dbReference type="Pfam" id="PF00528">
    <property type="entry name" value="BPD_transp_1"/>
    <property type="match status" value="1"/>
</dbReference>
<dbReference type="OrthoDB" id="2063054at2"/>
<feature type="transmembrane region" description="Helical" evidence="7">
    <location>
        <begin position="241"/>
        <end position="263"/>
    </location>
</feature>
<dbReference type="GO" id="GO:0055085">
    <property type="term" value="P:transmembrane transport"/>
    <property type="evidence" value="ECO:0007669"/>
    <property type="project" value="InterPro"/>
</dbReference>
<comment type="caution">
    <text evidence="9">The sequence shown here is derived from an EMBL/GenBank/DDBJ whole genome shotgun (WGS) entry which is preliminary data.</text>
</comment>
<evidence type="ECO:0000256" key="3">
    <source>
        <dbReference type="ARBA" id="ARBA00022475"/>
    </source>
</evidence>
<organism evidence="9 10">
    <name type="scientific">Dictyobacter alpinus</name>
    <dbReference type="NCBI Taxonomy" id="2014873"/>
    <lineage>
        <taxon>Bacteria</taxon>
        <taxon>Bacillati</taxon>
        <taxon>Chloroflexota</taxon>
        <taxon>Ktedonobacteria</taxon>
        <taxon>Ktedonobacterales</taxon>
        <taxon>Dictyobacteraceae</taxon>
        <taxon>Dictyobacter</taxon>
    </lineage>
</organism>
<keyword evidence="4 7" id="KW-0812">Transmembrane</keyword>
<dbReference type="Proteomes" id="UP000287171">
    <property type="component" value="Unassembled WGS sequence"/>
</dbReference>
<dbReference type="InterPro" id="IPR035906">
    <property type="entry name" value="MetI-like_sf"/>
</dbReference>
<feature type="domain" description="ABC transmembrane type-1" evidence="8">
    <location>
        <begin position="1"/>
        <end position="263"/>
    </location>
</feature>
<dbReference type="PANTHER" id="PTHR43744:SF8">
    <property type="entry name" value="SN-GLYCEROL-3-PHOSPHATE TRANSPORT SYSTEM PERMEASE PROTEIN UGPE"/>
    <property type="match status" value="1"/>
</dbReference>
<proteinExistence type="inferred from homology"/>
<evidence type="ECO:0000256" key="4">
    <source>
        <dbReference type="ARBA" id="ARBA00022692"/>
    </source>
</evidence>
<evidence type="ECO:0000313" key="9">
    <source>
        <dbReference type="EMBL" id="GCE29317.1"/>
    </source>
</evidence>
<keyword evidence="6 7" id="KW-0472">Membrane</keyword>
<evidence type="ECO:0000256" key="5">
    <source>
        <dbReference type="ARBA" id="ARBA00022989"/>
    </source>
</evidence>
<comment type="similarity">
    <text evidence="7">Belongs to the binding-protein-dependent transport system permease family.</text>
</comment>
<dbReference type="PANTHER" id="PTHR43744">
    <property type="entry name" value="ABC TRANSPORTER PERMEASE PROTEIN MG189-RELATED-RELATED"/>
    <property type="match status" value="1"/>
</dbReference>
<evidence type="ECO:0000256" key="1">
    <source>
        <dbReference type="ARBA" id="ARBA00004651"/>
    </source>
</evidence>
<dbReference type="EMBL" id="BIFT01000002">
    <property type="protein sequence ID" value="GCE29317.1"/>
    <property type="molecule type" value="Genomic_DNA"/>
</dbReference>
<name>A0A402BDG9_9CHLR</name>
<dbReference type="InterPro" id="IPR027417">
    <property type="entry name" value="P-loop_NTPase"/>
</dbReference>
<evidence type="ECO:0000256" key="6">
    <source>
        <dbReference type="ARBA" id="ARBA00023136"/>
    </source>
</evidence>
<dbReference type="PROSITE" id="PS50928">
    <property type="entry name" value="ABC_TM1"/>
    <property type="match status" value="1"/>
</dbReference>
<evidence type="ECO:0000256" key="2">
    <source>
        <dbReference type="ARBA" id="ARBA00022448"/>
    </source>
</evidence>
<comment type="subcellular location">
    <subcellularLocation>
        <location evidence="1 7">Cell membrane</location>
        <topology evidence="1 7">Multi-pass membrane protein</topology>
    </subcellularLocation>
</comment>
<keyword evidence="3" id="KW-1003">Cell membrane</keyword>
<sequence>MNNASDYSSDLPMPLTASSRHHLPALYTSFVGRVRELREIKDLLSTTRLLTLTGIGGIGKTRCALQVAHELVHEDRELFPDCSWFVSLSHLRLSSQIVPAIAWALGRRGEVTRARIDDFLRPKKALLLLDGCEHLIEDCARLPGLVIPQLATGLGIFYLRQQFNNFPRELLDAGVIDGAGTLRMLWSIILPNMRSVLTALAIILFIQTWNEYFWPLLVSGDLHNTTIQVGLQVFLQEDSNAWGALMAAAMLSLLPVLVLYVLAQRQIIAAFVRSGIQ</sequence>
<gene>
    <name evidence="9" type="ORF">KDA_48010</name>
</gene>
<reference evidence="10" key="1">
    <citation type="submission" date="2018-12" db="EMBL/GenBank/DDBJ databases">
        <title>Tengunoibacter tsumagoiensis gen. nov., sp. nov., Dictyobacter kobayashii sp. nov., D. alpinus sp. nov., and D. joshuensis sp. nov. and description of Dictyobacteraceae fam. nov. within the order Ktedonobacterales isolated from Tengu-no-mugimeshi.</title>
        <authorList>
            <person name="Wang C.M."/>
            <person name="Zheng Y."/>
            <person name="Sakai Y."/>
            <person name="Toyoda A."/>
            <person name="Minakuchi Y."/>
            <person name="Abe K."/>
            <person name="Yokota A."/>
            <person name="Yabe S."/>
        </authorList>
    </citation>
    <scope>NUCLEOTIDE SEQUENCE [LARGE SCALE GENOMIC DNA]</scope>
    <source>
        <strain evidence="10">Uno16</strain>
    </source>
</reference>
<dbReference type="GO" id="GO:0005886">
    <property type="term" value="C:plasma membrane"/>
    <property type="evidence" value="ECO:0007669"/>
    <property type="project" value="UniProtKB-SubCell"/>
</dbReference>
<keyword evidence="2 7" id="KW-0813">Transport</keyword>
<dbReference type="CDD" id="cd06261">
    <property type="entry name" value="TM_PBP2"/>
    <property type="match status" value="1"/>
</dbReference>
<feature type="transmembrane region" description="Helical" evidence="7">
    <location>
        <begin position="192"/>
        <end position="209"/>
    </location>
</feature>
<evidence type="ECO:0000259" key="8">
    <source>
        <dbReference type="PROSITE" id="PS50928"/>
    </source>
</evidence>
<evidence type="ECO:0000256" key="7">
    <source>
        <dbReference type="RuleBase" id="RU363032"/>
    </source>
</evidence>
<accession>A0A402BDG9</accession>
<dbReference type="InterPro" id="IPR000515">
    <property type="entry name" value="MetI-like"/>
</dbReference>
<keyword evidence="5 7" id="KW-1133">Transmembrane helix</keyword>
<dbReference type="Gene3D" id="1.10.3720.10">
    <property type="entry name" value="MetI-like"/>
    <property type="match status" value="1"/>
</dbReference>
<dbReference type="SUPFAM" id="SSF52540">
    <property type="entry name" value="P-loop containing nucleoside triphosphate hydrolases"/>
    <property type="match status" value="1"/>
</dbReference>
<dbReference type="AlphaFoldDB" id="A0A402BDG9"/>